<dbReference type="SUPFAM" id="SSF54236">
    <property type="entry name" value="Ubiquitin-like"/>
    <property type="match status" value="1"/>
</dbReference>
<dbReference type="AlphaFoldDB" id="A7SMP3"/>
<proteinExistence type="predicted"/>
<sequence>MTIAMPTGDSLKILVDFYCIESKEKGTIELDLDPTGKSVLDLKIILQNLLKSPASSMKICYEDICIKDKDIMLEQIHLRDQDRIYVEFPAVIDVETLDELISNLKYFLGNISLPNKNFIDADSDFLDDINYAAVKETLRRLSLCFTPWKSKITFAHREYFEQEGGLDAFLDIFRFSALEIKSSEPQSDNNTHATRLSTLNGHQKALNILCLRLLWNFIETKQDQLRVLHRGSVQKLVFDALLLDPDKSFSYCVGGQMSSLIAFINQEAIGCLAGLAEASSAIQEAVARNGLVVRKLLIMLDRRGHKALTHYSIFSSQMASIVLFISTLNPLALKFLIQKGVHYKMMRVAQRLLGDKRGDLALRYYCILFLAKVRVSPGSELQDDGSAQTIDRIIDRFLCLHEPCEVVEWEQEHGCHWATYAPYIELAYCGGKYCKCDVTMAMMEATDVPKATKACGRESCTGSKSKKSKSKESWCCEAALYENIEISATDPAHTEGTNSCLCLEKLGRICLSEAKWPGSFATQRLGLFSLQCVLCCKENWESLVEQGLLPYLVVLSWHLRPRERDKLKQAFGRYALKWDPPSLKIIVKSLFSKPTGFSVTYRY</sequence>
<evidence type="ECO:0000313" key="2">
    <source>
        <dbReference type="Proteomes" id="UP000001593"/>
    </source>
</evidence>
<name>A7SMP3_NEMVE</name>
<dbReference type="HOGENOM" id="CLU_452927_0_0_1"/>
<dbReference type="InParanoid" id="A7SMP3"/>
<gene>
    <name evidence="1" type="ORF">NEMVEDRAFT_v1g246220</name>
</gene>
<reference evidence="1 2" key="1">
    <citation type="journal article" date="2007" name="Science">
        <title>Sea anemone genome reveals ancestral eumetazoan gene repertoire and genomic organization.</title>
        <authorList>
            <person name="Putnam N.H."/>
            <person name="Srivastava M."/>
            <person name="Hellsten U."/>
            <person name="Dirks B."/>
            <person name="Chapman J."/>
            <person name="Salamov A."/>
            <person name="Terry A."/>
            <person name="Shapiro H."/>
            <person name="Lindquist E."/>
            <person name="Kapitonov V.V."/>
            <person name="Jurka J."/>
            <person name="Genikhovich G."/>
            <person name="Grigoriev I.V."/>
            <person name="Lucas S.M."/>
            <person name="Steele R.E."/>
            <person name="Finnerty J.R."/>
            <person name="Technau U."/>
            <person name="Martindale M.Q."/>
            <person name="Rokhsar D.S."/>
        </authorList>
    </citation>
    <scope>NUCLEOTIDE SEQUENCE [LARGE SCALE GENOMIC DNA]</scope>
    <source>
        <strain evidence="2">CH2 X CH6</strain>
    </source>
</reference>
<dbReference type="PhylomeDB" id="A7SMP3"/>
<dbReference type="InterPro" id="IPR029071">
    <property type="entry name" value="Ubiquitin-like_domsf"/>
</dbReference>
<evidence type="ECO:0000313" key="1">
    <source>
        <dbReference type="EMBL" id="EDO35023.1"/>
    </source>
</evidence>
<dbReference type="Proteomes" id="UP000001593">
    <property type="component" value="Unassembled WGS sequence"/>
</dbReference>
<organism evidence="1 2">
    <name type="scientific">Nematostella vectensis</name>
    <name type="common">Starlet sea anemone</name>
    <dbReference type="NCBI Taxonomy" id="45351"/>
    <lineage>
        <taxon>Eukaryota</taxon>
        <taxon>Metazoa</taxon>
        <taxon>Cnidaria</taxon>
        <taxon>Anthozoa</taxon>
        <taxon>Hexacorallia</taxon>
        <taxon>Actiniaria</taxon>
        <taxon>Edwardsiidae</taxon>
        <taxon>Nematostella</taxon>
    </lineage>
</organism>
<dbReference type="CDD" id="cd17039">
    <property type="entry name" value="Ubl_ubiquitin_like"/>
    <property type="match status" value="1"/>
</dbReference>
<accession>A7SMP3</accession>
<dbReference type="EMBL" id="DS469711">
    <property type="protein sequence ID" value="EDO35023.1"/>
    <property type="molecule type" value="Genomic_DNA"/>
</dbReference>
<keyword evidence="2" id="KW-1185">Reference proteome</keyword>
<protein>
    <recommendedName>
        <fullName evidence="3">Ubiquitin-like domain-containing protein</fullName>
    </recommendedName>
</protein>
<evidence type="ECO:0008006" key="3">
    <source>
        <dbReference type="Google" id="ProtNLM"/>
    </source>
</evidence>
<dbReference type="KEGG" id="nve:5506411"/>
<dbReference type="OrthoDB" id="5948924at2759"/>